<gene>
    <name evidence="1" type="ORF">T4A_7963</name>
</gene>
<dbReference type="EMBL" id="JYDR01001128">
    <property type="protein sequence ID" value="KRY63528.1"/>
    <property type="molecule type" value="Genomic_DNA"/>
</dbReference>
<evidence type="ECO:0000313" key="2">
    <source>
        <dbReference type="Proteomes" id="UP000054632"/>
    </source>
</evidence>
<dbReference type="Proteomes" id="UP000054632">
    <property type="component" value="Unassembled WGS sequence"/>
</dbReference>
<organism evidence="1 2">
    <name type="scientific">Trichinella pseudospiralis</name>
    <name type="common">Parasitic roundworm</name>
    <dbReference type="NCBI Taxonomy" id="6337"/>
    <lineage>
        <taxon>Eukaryota</taxon>
        <taxon>Metazoa</taxon>
        <taxon>Ecdysozoa</taxon>
        <taxon>Nematoda</taxon>
        <taxon>Enoplea</taxon>
        <taxon>Dorylaimia</taxon>
        <taxon>Trichinellida</taxon>
        <taxon>Trichinellidae</taxon>
        <taxon>Trichinella</taxon>
    </lineage>
</organism>
<evidence type="ECO:0000313" key="1">
    <source>
        <dbReference type="EMBL" id="KRY63528.1"/>
    </source>
</evidence>
<reference evidence="1 2" key="1">
    <citation type="submission" date="2015-01" db="EMBL/GenBank/DDBJ databases">
        <title>Evolution of Trichinella species and genotypes.</title>
        <authorList>
            <person name="Korhonen P.K."/>
            <person name="Edoardo P."/>
            <person name="Giuseppe L.R."/>
            <person name="Gasser R.B."/>
        </authorList>
    </citation>
    <scope>NUCLEOTIDE SEQUENCE [LARGE SCALE GENOMIC DNA]</scope>
    <source>
        <strain evidence="1">ISS13</strain>
    </source>
</reference>
<name>A0A0V1DQC8_TRIPS</name>
<dbReference type="AlphaFoldDB" id="A0A0V1DQC8"/>
<proteinExistence type="predicted"/>
<accession>A0A0V1DQC8</accession>
<sequence>MSSSSGNSLVFKNSGTLRNLVLKSESAYMINKSDIPG</sequence>
<comment type="caution">
    <text evidence="1">The sequence shown here is derived from an EMBL/GenBank/DDBJ whole genome shotgun (WGS) entry which is preliminary data.</text>
</comment>
<protein>
    <submittedName>
        <fullName evidence="1">Uncharacterized protein</fullName>
    </submittedName>
</protein>